<evidence type="ECO:0000313" key="17">
    <source>
        <dbReference type="EMBL" id="ACE75188.1"/>
    </source>
</evidence>
<keyword evidence="16" id="KW-0812">Transmembrane</keyword>
<evidence type="ECO:0000256" key="12">
    <source>
        <dbReference type="ARBA" id="ARBA00023033"/>
    </source>
</evidence>
<dbReference type="InterPro" id="IPR050476">
    <property type="entry name" value="Insect_CytP450_Detox"/>
</dbReference>
<dbReference type="PANTHER" id="PTHR24292:SF54">
    <property type="entry name" value="CYP9F3-RELATED"/>
    <property type="match status" value="1"/>
</dbReference>
<gene>
    <name evidence="17" type="ORF">GFP_L4_0060</name>
</gene>
<proteinExistence type="inferred from homology"/>
<keyword evidence="13 16" id="KW-0472">Membrane</keyword>
<dbReference type="GO" id="GO:0020037">
    <property type="term" value="F:heme binding"/>
    <property type="evidence" value="ECO:0007669"/>
    <property type="project" value="InterPro"/>
</dbReference>
<comment type="similarity">
    <text evidence="5 15">Belongs to the cytochrome P450 family.</text>
</comment>
<comment type="cofactor">
    <cofactor evidence="1 14">
        <name>heme</name>
        <dbReference type="ChEBI" id="CHEBI:30413"/>
    </cofactor>
</comment>
<dbReference type="GO" id="GO:0004497">
    <property type="term" value="F:monooxygenase activity"/>
    <property type="evidence" value="ECO:0007669"/>
    <property type="project" value="UniProtKB-KW"/>
</dbReference>
<evidence type="ECO:0000256" key="1">
    <source>
        <dbReference type="ARBA" id="ARBA00001971"/>
    </source>
</evidence>
<dbReference type="PANTHER" id="PTHR24292">
    <property type="entry name" value="CYTOCHROME P450"/>
    <property type="match status" value="1"/>
</dbReference>
<dbReference type="AlphaFoldDB" id="B7S8G3"/>
<evidence type="ECO:0000256" key="11">
    <source>
        <dbReference type="ARBA" id="ARBA00023004"/>
    </source>
</evidence>
<dbReference type="InterPro" id="IPR002403">
    <property type="entry name" value="Cyt_P450_E_grp-IV"/>
</dbReference>
<comment type="function">
    <text evidence="2">May be involved in the metabolism of insect hormones and in the breakdown of synthetic insecticides.</text>
</comment>
<keyword evidence="11 14" id="KW-0408">Iron</keyword>
<evidence type="ECO:0000256" key="16">
    <source>
        <dbReference type="SAM" id="Phobius"/>
    </source>
</evidence>
<evidence type="ECO:0000256" key="3">
    <source>
        <dbReference type="ARBA" id="ARBA00004174"/>
    </source>
</evidence>
<evidence type="ECO:0000256" key="6">
    <source>
        <dbReference type="ARBA" id="ARBA00022617"/>
    </source>
</evidence>
<protein>
    <submittedName>
        <fullName evidence="17">Cytochrome P450</fullName>
    </submittedName>
</protein>
<reference evidence="17" key="1">
    <citation type="submission" date="2007-06" db="EMBL/GenBank/DDBJ databases">
        <title>Bracovirus Evolution: Comparative Genomics of Multiple Viral and Proviral Genomes.</title>
        <authorList>
            <person name="Desjardins C.A."/>
            <person name="Gundersen-Rindal D.E."/>
            <person name="Hostetler J.B."/>
            <person name="Tallon L.J."/>
            <person name="Utterback T.R."/>
            <person name="Fuester R.W."/>
            <person name="Schatz M.C."/>
            <person name="Pedroni M.J."/>
            <person name="Fadrosh D.W."/>
            <person name="Haas B.J."/>
            <person name="Toms B.S."/>
            <person name="Chen D."/>
            <person name="Nene V."/>
        </authorList>
    </citation>
    <scope>NUCLEOTIDE SEQUENCE</scope>
</reference>
<evidence type="ECO:0000256" key="7">
    <source>
        <dbReference type="ARBA" id="ARBA00022723"/>
    </source>
</evidence>
<dbReference type="Pfam" id="PF00067">
    <property type="entry name" value="p450"/>
    <property type="match status" value="1"/>
</dbReference>
<evidence type="ECO:0000256" key="8">
    <source>
        <dbReference type="ARBA" id="ARBA00022824"/>
    </source>
</evidence>
<evidence type="ECO:0000256" key="5">
    <source>
        <dbReference type="ARBA" id="ARBA00010617"/>
    </source>
</evidence>
<evidence type="ECO:0000256" key="13">
    <source>
        <dbReference type="ARBA" id="ARBA00023136"/>
    </source>
</evidence>
<feature type="transmembrane region" description="Helical" evidence="16">
    <location>
        <begin position="13"/>
        <end position="33"/>
    </location>
</feature>
<dbReference type="Gene3D" id="1.10.630.10">
    <property type="entry name" value="Cytochrome P450"/>
    <property type="match status" value="1"/>
</dbReference>
<dbReference type="InterPro" id="IPR001128">
    <property type="entry name" value="Cyt_P450"/>
</dbReference>
<dbReference type="InterPro" id="IPR017972">
    <property type="entry name" value="Cyt_P450_CS"/>
</dbReference>
<dbReference type="PRINTS" id="PR00465">
    <property type="entry name" value="EP450IV"/>
</dbReference>
<evidence type="ECO:0000256" key="10">
    <source>
        <dbReference type="ARBA" id="ARBA00023002"/>
    </source>
</evidence>
<comment type="subcellular location">
    <subcellularLocation>
        <location evidence="4">Endoplasmic reticulum membrane</location>
        <topology evidence="4">Peripheral membrane protein</topology>
    </subcellularLocation>
    <subcellularLocation>
        <location evidence="3">Microsome membrane</location>
        <topology evidence="3">Peripheral membrane protein</topology>
    </subcellularLocation>
</comment>
<keyword evidence="16" id="KW-1133">Transmembrane helix</keyword>
<evidence type="ECO:0000256" key="14">
    <source>
        <dbReference type="PIRSR" id="PIRSR602403-1"/>
    </source>
</evidence>
<dbReference type="EMBL" id="EF710646">
    <property type="protein sequence ID" value="ACE75188.1"/>
    <property type="molecule type" value="Genomic_DNA"/>
</dbReference>
<dbReference type="CDD" id="cd11056">
    <property type="entry name" value="CYP6-like"/>
    <property type="match status" value="1"/>
</dbReference>
<dbReference type="SUPFAM" id="SSF48264">
    <property type="entry name" value="Cytochrome P450"/>
    <property type="match status" value="1"/>
</dbReference>
<keyword evidence="12 15" id="KW-0503">Monooxygenase</keyword>
<dbReference type="InterPro" id="IPR036396">
    <property type="entry name" value="Cyt_P450_sf"/>
</dbReference>
<dbReference type="GO" id="GO:0016705">
    <property type="term" value="F:oxidoreductase activity, acting on paired donors, with incorporation or reduction of molecular oxygen"/>
    <property type="evidence" value="ECO:0007669"/>
    <property type="project" value="InterPro"/>
</dbReference>
<name>B7S8G3_9HYME</name>
<keyword evidence="7 14" id="KW-0479">Metal-binding</keyword>
<keyword evidence="8" id="KW-0256">Endoplasmic reticulum</keyword>
<evidence type="ECO:0000256" key="2">
    <source>
        <dbReference type="ARBA" id="ARBA00003690"/>
    </source>
</evidence>
<dbReference type="PROSITE" id="PS00086">
    <property type="entry name" value="CYTOCHROME_P450"/>
    <property type="match status" value="1"/>
</dbReference>
<evidence type="ECO:0000256" key="4">
    <source>
        <dbReference type="ARBA" id="ARBA00004406"/>
    </source>
</evidence>
<keyword evidence="9" id="KW-0492">Microsome</keyword>
<feature type="binding site" description="axial binding residue" evidence="14">
    <location>
        <position position="460"/>
    </location>
    <ligand>
        <name>heme</name>
        <dbReference type="ChEBI" id="CHEBI:30413"/>
    </ligand>
    <ligandPart>
        <name>Fe</name>
        <dbReference type="ChEBI" id="CHEBI:18248"/>
    </ligandPart>
</feature>
<keyword evidence="10 15" id="KW-0560">Oxidoreductase</keyword>
<dbReference type="GO" id="GO:0005506">
    <property type="term" value="F:iron ion binding"/>
    <property type="evidence" value="ECO:0007669"/>
    <property type="project" value="InterPro"/>
</dbReference>
<dbReference type="GO" id="GO:0005789">
    <property type="term" value="C:endoplasmic reticulum membrane"/>
    <property type="evidence" value="ECO:0007669"/>
    <property type="project" value="UniProtKB-SubCell"/>
</dbReference>
<dbReference type="FunFam" id="1.10.630.10:FF:000042">
    <property type="entry name" value="Cytochrome P450"/>
    <property type="match status" value="1"/>
</dbReference>
<sequence>MFQYPQVHNMLEVSFSTVLAALAGLIVVYYFFFGENYFHKYGIPHPRRLAIFGNMAPIIFRRNTFVGHITDIYNLHKEAKYVGFYDFGMPVTMIRDLELIKSITVKHFDHFMDHRGFADPEIEPLFGNNLFSLRGDRWREIRTLLTPAFTSSKMKAMFKLMSECANTFGDALVKQAENNADGFFSKDIFTRYTNDAIATCAFGIAVDSMKNPDNDFYVLGRRATNFDGIKSLKFFMIRSFPLITKLFRVKLIETKIENFFYDLVKDTIATRDAQGISRPDMIQLMMETRGNKPGSKNPELSIESMTSQAFIFFFGGFDSTATTMCFTAHEIASNPDIQKKLQEEIDQVLEKDNGNPSYESINGMHYLDAIVNETLRLYPIAGFMDRVCTESFELPPTLPGIKPLKVNPGDNLWIPAWAIHRDPQYFSNPDKFDPERFMGEAKDTINHSAYLPFGVGPRMCIGNRFALLEIKVLFFYLLAKCNITPSKKMILPMRLSKKSFALMADGGFWLDIQPRK</sequence>
<organism evidence="17">
    <name type="scientific">Glyptapanteles flavicoxis</name>
    <dbReference type="NCBI Taxonomy" id="463051"/>
    <lineage>
        <taxon>Eukaryota</taxon>
        <taxon>Metazoa</taxon>
        <taxon>Ecdysozoa</taxon>
        <taxon>Arthropoda</taxon>
        <taxon>Hexapoda</taxon>
        <taxon>Insecta</taxon>
        <taxon>Pterygota</taxon>
        <taxon>Neoptera</taxon>
        <taxon>Endopterygota</taxon>
        <taxon>Hymenoptera</taxon>
        <taxon>Apocrita</taxon>
        <taxon>Ichneumonoidea</taxon>
        <taxon>Braconidae</taxon>
        <taxon>Microgastrinae</taxon>
        <taxon>Glyptapanteles</taxon>
    </lineage>
</organism>
<evidence type="ECO:0000256" key="9">
    <source>
        <dbReference type="ARBA" id="ARBA00022848"/>
    </source>
</evidence>
<keyword evidence="6 14" id="KW-0349">Heme</keyword>
<evidence type="ECO:0000256" key="15">
    <source>
        <dbReference type="RuleBase" id="RU000461"/>
    </source>
</evidence>
<dbReference type="PRINTS" id="PR00385">
    <property type="entry name" value="P450"/>
</dbReference>
<accession>B7S8G3</accession>